<sequence>MPQDLAGLQAVVLSALEELKAVDVTVLDVSQLTSLTSVMVVASGTSSRHVRALAESARDAAKAAGYPVLGMEGDSGAEWVLVDLVDLVLHVMLPQTRALYRLEDLWSARPGRPKAEQAGDGA</sequence>
<dbReference type="Proteomes" id="UP000092952">
    <property type="component" value="Chromosome"/>
</dbReference>
<dbReference type="AlphaFoldDB" id="A0A1B1YQY8"/>
<keyword evidence="2" id="KW-0963">Cytoplasm</keyword>
<dbReference type="HAMAP" id="MF_01477">
    <property type="entry name" value="Iojap_RsfS"/>
    <property type="match status" value="1"/>
</dbReference>
<evidence type="ECO:0000313" key="4">
    <source>
        <dbReference type="Proteomes" id="UP000092952"/>
    </source>
</evidence>
<dbReference type="GO" id="GO:0043023">
    <property type="term" value="F:ribosomal large subunit binding"/>
    <property type="evidence" value="ECO:0007669"/>
    <property type="project" value="TreeGrafter"/>
</dbReference>
<keyword evidence="2" id="KW-0810">Translation regulation</keyword>
<dbReference type="STRING" id="1810504.PG2T_02495"/>
<dbReference type="PANTHER" id="PTHR21043:SF0">
    <property type="entry name" value="MITOCHONDRIAL ASSEMBLY OF RIBOSOMAL LARGE SUBUNIT PROTEIN 1"/>
    <property type="match status" value="1"/>
</dbReference>
<proteinExistence type="inferred from homology"/>
<keyword evidence="4" id="KW-1185">Reference proteome</keyword>
<dbReference type="SUPFAM" id="SSF81301">
    <property type="entry name" value="Nucleotidyltransferase"/>
    <property type="match status" value="1"/>
</dbReference>
<dbReference type="PANTHER" id="PTHR21043">
    <property type="entry name" value="IOJAP SUPERFAMILY ORTHOLOG"/>
    <property type="match status" value="1"/>
</dbReference>
<comment type="subcellular location">
    <subcellularLocation>
        <location evidence="2">Cytoplasm</location>
    </subcellularLocation>
</comment>
<dbReference type="NCBIfam" id="TIGR00090">
    <property type="entry name" value="rsfS_iojap_ybeB"/>
    <property type="match status" value="1"/>
</dbReference>
<evidence type="ECO:0000256" key="2">
    <source>
        <dbReference type="HAMAP-Rule" id="MF_01477"/>
    </source>
</evidence>
<dbReference type="Pfam" id="PF02410">
    <property type="entry name" value="RsfS"/>
    <property type="match status" value="1"/>
</dbReference>
<dbReference type="GO" id="GO:0017148">
    <property type="term" value="P:negative regulation of translation"/>
    <property type="evidence" value="ECO:0007669"/>
    <property type="project" value="UniProtKB-UniRule"/>
</dbReference>
<keyword evidence="2" id="KW-0678">Repressor</keyword>
<dbReference type="Gene3D" id="3.30.460.10">
    <property type="entry name" value="Beta Polymerase, domain 2"/>
    <property type="match status" value="1"/>
</dbReference>
<dbReference type="GO" id="GO:0005737">
    <property type="term" value="C:cytoplasm"/>
    <property type="evidence" value="ECO:0007669"/>
    <property type="project" value="UniProtKB-SubCell"/>
</dbReference>
<comment type="subunit">
    <text evidence="2">Interacts with ribosomal protein uL14 (rplN).</text>
</comment>
<comment type="function">
    <text evidence="2">Functions as a ribosomal silencing factor. Interacts with ribosomal protein uL14 (rplN), blocking formation of intersubunit bridge B8. Prevents association of the 30S and 50S ribosomal subunits and the formation of functional ribosomes, thus repressing translation.</text>
</comment>
<gene>
    <name evidence="2" type="primary">rsfS</name>
    <name evidence="3" type="ORF">PG2T_02495</name>
</gene>
<dbReference type="OrthoDB" id="9793681at2"/>
<dbReference type="FunCoup" id="A0A1B1YQY8">
    <property type="interactions" value="457"/>
</dbReference>
<protein>
    <recommendedName>
        <fullName evidence="2">Ribosomal silencing factor RsfS</fullName>
    </recommendedName>
</protein>
<name>A0A1B1YQY8_9GAMM</name>
<evidence type="ECO:0000256" key="1">
    <source>
        <dbReference type="ARBA" id="ARBA00010574"/>
    </source>
</evidence>
<reference evidence="4" key="1">
    <citation type="submission" date="2016-03" db="EMBL/GenBank/DDBJ databases">
        <title>Complete genome sequence of Solimmundus cernigliae, representing a novel lineage of polycyclic aromatic hydrocarbon degraders within the Gammaproteobacteria.</title>
        <authorList>
            <person name="Singleton D.R."/>
            <person name="Dickey A.N."/>
            <person name="Scholl E.H."/>
            <person name="Wright F.A."/>
            <person name="Aitken M.D."/>
        </authorList>
    </citation>
    <scope>NUCLEOTIDE SEQUENCE [LARGE SCALE GENOMIC DNA]</scope>
    <source>
        <strain evidence="4">TR3.2</strain>
    </source>
</reference>
<comment type="similarity">
    <text evidence="1 2">Belongs to the Iojap/RsfS family.</text>
</comment>
<dbReference type="InterPro" id="IPR043519">
    <property type="entry name" value="NT_sf"/>
</dbReference>
<accession>A0A1B1YQY8</accession>
<evidence type="ECO:0000313" key="3">
    <source>
        <dbReference type="EMBL" id="ANX03169.1"/>
    </source>
</evidence>
<dbReference type="KEGG" id="gbi:PG2T_02495"/>
<dbReference type="GO" id="GO:0042256">
    <property type="term" value="P:cytosolic ribosome assembly"/>
    <property type="evidence" value="ECO:0007669"/>
    <property type="project" value="UniProtKB-UniRule"/>
</dbReference>
<dbReference type="RefSeq" id="WP_068802677.1">
    <property type="nucleotide sequence ID" value="NZ_CP014671.1"/>
</dbReference>
<dbReference type="InterPro" id="IPR004394">
    <property type="entry name" value="Iojap/RsfS/C7orf30"/>
</dbReference>
<dbReference type="InParanoid" id="A0A1B1YQY8"/>
<organism evidence="3 4">
    <name type="scientific">Immundisolibacter cernigliae</name>
    <dbReference type="NCBI Taxonomy" id="1810504"/>
    <lineage>
        <taxon>Bacteria</taxon>
        <taxon>Pseudomonadati</taxon>
        <taxon>Pseudomonadota</taxon>
        <taxon>Gammaproteobacteria</taxon>
        <taxon>Immundisolibacterales</taxon>
        <taxon>Immundisolibacteraceae</taxon>
        <taxon>Immundisolibacter</taxon>
    </lineage>
</organism>
<dbReference type="EMBL" id="CP014671">
    <property type="protein sequence ID" value="ANX03169.1"/>
    <property type="molecule type" value="Genomic_DNA"/>
</dbReference>
<dbReference type="GO" id="GO:0090071">
    <property type="term" value="P:negative regulation of ribosome biogenesis"/>
    <property type="evidence" value="ECO:0007669"/>
    <property type="project" value="UniProtKB-UniRule"/>
</dbReference>